<proteinExistence type="inferred from homology"/>
<dbReference type="HAMAP" id="MF_00528">
    <property type="entry name" value="Maf"/>
    <property type="match status" value="1"/>
</dbReference>
<evidence type="ECO:0000256" key="3">
    <source>
        <dbReference type="ARBA" id="ARBA00023080"/>
    </source>
</evidence>
<comment type="catalytic activity">
    <reaction evidence="4">
        <text>UTP + H2O = UMP + diphosphate + H(+)</text>
        <dbReference type="Rhea" id="RHEA:29395"/>
        <dbReference type="ChEBI" id="CHEBI:15377"/>
        <dbReference type="ChEBI" id="CHEBI:15378"/>
        <dbReference type="ChEBI" id="CHEBI:33019"/>
        <dbReference type="ChEBI" id="CHEBI:46398"/>
        <dbReference type="ChEBI" id="CHEBI:57865"/>
        <dbReference type="EC" id="3.6.1.9"/>
    </reaction>
</comment>
<feature type="site" description="Important for substrate specificity" evidence="4">
    <location>
        <position position="171"/>
    </location>
</feature>
<dbReference type="AlphaFoldDB" id="A0A261RD76"/>
<dbReference type="EC" id="3.6.1.9" evidence="4"/>
<evidence type="ECO:0000256" key="1">
    <source>
        <dbReference type="ARBA" id="ARBA00001968"/>
    </source>
</evidence>
<feature type="site" description="Important for substrate specificity" evidence="4">
    <location>
        <position position="89"/>
    </location>
</feature>
<organism evidence="5 6">
    <name type="scientific">Bordetella genomosp. 7</name>
    <dbReference type="NCBI Taxonomy" id="1416805"/>
    <lineage>
        <taxon>Bacteria</taxon>
        <taxon>Pseudomonadati</taxon>
        <taxon>Pseudomonadota</taxon>
        <taxon>Betaproteobacteria</taxon>
        <taxon>Burkholderiales</taxon>
        <taxon>Alcaligenaceae</taxon>
        <taxon>Bordetella</taxon>
    </lineage>
</organism>
<sequence>MVQATNPALALPRIYLASASPRRHELLTQIGLAHTVLKVPAPPGEDEPQHPGEPAEIYVQRTARDKAQRAEQWIVAQDLPALPVLAADTTVVLRGEVLGKPANREHAIQMLSRLSGSTHHVHTALALCHQGKLYEAVSVSEVRMRQLDDPEIARYCDSGEPYGKAGAYGIQGLAGTFIEHLSGSYTGVMGLPVHETALLLRHVGIRVP</sequence>
<dbReference type="NCBIfam" id="TIGR00172">
    <property type="entry name" value="maf"/>
    <property type="match status" value="1"/>
</dbReference>
<gene>
    <name evidence="5" type="ORF">CAL19_10740</name>
</gene>
<evidence type="ECO:0000313" key="6">
    <source>
        <dbReference type="Proteomes" id="UP000216947"/>
    </source>
</evidence>
<keyword evidence="3 4" id="KW-0546">Nucleotide metabolism</keyword>
<dbReference type="InterPro" id="IPR029001">
    <property type="entry name" value="ITPase-like_fam"/>
</dbReference>
<dbReference type="GO" id="GO:0005737">
    <property type="term" value="C:cytoplasm"/>
    <property type="evidence" value="ECO:0007669"/>
    <property type="project" value="UniProtKB-SubCell"/>
</dbReference>
<dbReference type="Pfam" id="PF02545">
    <property type="entry name" value="Maf"/>
    <property type="match status" value="1"/>
</dbReference>
<keyword evidence="2 4" id="KW-0378">Hydrolase</keyword>
<comment type="subcellular location">
    <subcellularLocation>
        <location evidence="4">Cytoplasm</location>
    </subcellularLocation>
</comment>
<keyword evidence="6" id="KW-1185">Reference proteome</keyword>
<dbReference type="GO" id="GO:0009117">
    <property type="term" value="P:nucleotide metabolic process"/>
    <property type="evidence" value="ECO:0007669"/>
    <property type="project" value="UniProtKB-KW"/>
</dbReference>
<evidence type="ECO:0000256" key="2">
    <source>
        <dbReference type="ARBA" id="ARBA00022801"/>
    </source>
</evidence>
<feature type="active site" description="Proton acceptor" evidence="4">
    <location>
        <position position="88"/>
    </location>
</feature>
<name>A0A261RD76_9BORD</name>
<comment type="caution">
    <text evidence="4">Lacks conserved residue(s) required for the propagation of feature annotation.</text>
</comment>
<dbReference type="GO" id="GO:0036221">
    <property type="term" value="F:UTP diphosphatase activity"/>
    <property type="evidence" value="ECO:0007669"/>
    <property type="project" value="RHEA"/>
</dbReference>
<comment type="similarity">
    <text evidence="4">Belongs to the Maf family. YhdE subfamily.</text>
</comment>
<comment type="catalytic activity">
    <reaction evidence="4">
        <text>dTTP + H2O = dTMP + diphosphate + H(+)</text>
        <dbReference type="Rhea" id="RHEA:28534"/>
        <dbReference type="ChEBI" id="CHEBI:15377"/>
        <dbReference type="ChEBI" id="CHEBI:15378"/>
        <dbReference type="ChEBI" id="CHEBI:33019"/>
        <dbReference type="ChEBI" id="CHEBI:37568"/>
        <dbReference type="ChEBI" id="CHEBI:63528"/>
        <dbReference type="EC" id="3.6.1.9"/>
    </reaction>
</comment>
<keyword evidence="4" id="KW-0963">Cytoplasm</keyword>
<dbReference type="GO" id="GO:0036218">
    <property type="term" value="F:dTTP diphosphatase activity"/>
    <property type="evidence" value="ECO:0007669"/>
    <property type="project" value="RHEA"/>
</dbReference>
<comment type="function">
    <text evidence="4">Nucleoside triphosphate pyrophosphatase that hydrolyzes dTTP and UTP. May have a dual role in cell division arrest and in preventing the incorporation of modified nucleotides into cellular nucleic acids.</text>
</comment>
<dbReference type="RefSeq" id="WP_026641258.1">
    <property type="nucleotide sequence ID" value="NZ_NEVK01000004.1"/>
</dbReference>
<dbReference type="InterPro" id="IPR003697">
    <property type="entry name" value="Maf-like"/>
</dbReference>
<dbReference type="SUPFAM" id="SSF52972">
    <property type="entry name" value="ITPase-like"/>
    <property type="match status" value="1"/>
</dbReference>
<dbReference type="Gene3D" id="3.90.950.10">
    <property type="match status" value="1"/>
</dbReference>
<dbReference type="Proteomes" id="UP000216947">
    <property type="component" value="Unassembled WGS sequence"/>
</dbReference>
<reference evidence="6" key="1">
    <citation type="submission" date="2017-05" db="EMBL/GenBank/DDBJ databases">
        <title>Complete and WGS of Bordetella genogroups.</title>
        <authorList>
            <person name="Spilker T."/>
            <person name="Lipuma J."/>
        </authorList>
    </citation>
    <scope>NUCLEOTIDE SEQUENCE [LARGE SCALE GENOMIC DNA]</scope>
    <source>
        <strain evidence="6">AU18089</strain>
    </source>
</reference>
<comment type="cofactor">
    <cofactor evidence="1 4">
        <name>a divalent metal cation</name>
        <dbReference type="ChEBI" id="CHEBI:60240"/>
    </cofactor>
</comment>
<protein>
    <recommendedName>
        <fullName evidence="4">dTTP/UTP pyrophosphatase</fullName>
        <shortName evidence="4">dTTPase/UTPase</shortName>
        <ecNumber evidence="4">3.6.1.9</ecNumber>
    </recommendedName>
    <alternativeName>
        <fullName evidence="4">Nucleoside triphosphate pyrophosphatase</fullName>
    </alternativeName>
    <alternativeName>
        <fullName evidence="4">Nucleotide pyrophosphatase</fullName>
        <shortName evidence="4">Nucleotide PPase</shortName>
    </alternativeName>
</protein>
<evidence type="ECO:0000313" key="5">
    <source>
        <dbReference type="EMBL" id="OZI22959.1"/>
    </source>
</evidence>
<dbReference type="PANTHER" id="PTHR43213">
    <property type="entry name" value="BIFUNCTIONAL DTTP/UTP PYROPHOSPHATASE/METHYLTRANSFERASE PROTEIN-RELATED"/>
    <property type="match status" value="1"/>
</dbReference>
<dbReference type="EMBL" id="NEVK01000004">
    <property type="protein sequence ID" value="OZI22959.1"/>
    <property type="molecule type" value="Genomic_DNA"/>
</dbReference>
<accession>A0A261RD76</accession>
<evidence type="ECO:0000256" key="4">
    <source>
        <dbReference type="HAMAP-Rule" id="MF_00528"/>
    </source>
</evidence>
<dbReference type="PIRSF" id="PIRSF006305">
    <property type="entry name" value="Maf"/>
    <property type="match status" value="1"/>
</dbReference>
<dbReference type="CDD" id="cd00555">
    <property type="entry name" value="Maf"/>
    <property type="match status" value="1"/>
</dbReference>
<dbReference type="PANTHER" id="PTHR43213:SF5">
    <property type="entry name" value="BIFUNCTIONAL DTTP_UTP PYROPHOSPHATASE_METHYLTRANSFERASE PROTEIN-RELATED"/>
    <property type="match status" value="1"/>
</dbReference>
<comment type="caution">
    <text evidence="5">The sequence shown here is derived from an EMBL/GenBank/DDBJ whole genome shotgun (WGS) entry which is preliminary data.</text>
</comment>
<feature type="site" description="Important for substrate specificity" evidence="4">
    <location>
        <position position="22"/>
    </location>
</feature>